<reference evidence="2" key="2">
    <citation type="submission" date="2019-10" db="EMBL/GenBank/DDBJ databases">
        <authorList>
            <consortium name="NCBI Genome Project"/>
        </authorList>
    </citation>
    <scope>NUCLEOTIDE SEQUENCE</scope>
    <source>
        <strain evidence="2">NI907</strain>
    </source>
</reference>
<sequence length="146" mass="16361">MIPARSSPPQCKVPRGSARANTYVDEPFNLIYSIFERGYDRRSCADFSWGTCQMQAIQVCPASRLPPDQRCGRSNSRYGILFRIPCILGHAAQCSKGVRSTYLQLSISSAAKTREDATWHQRAAASWWRSISDLEHSYLAIAAETD</sequence>
<gene>
    <name evidence="2" type="ORF">PgNI_06832</name>
</gene>
<dbReference type="KEGG" id="pgri:PgNI_06832"/>
<dbReference type="RefSeq" id="XP_030981397.1">
    <property type="nucleotide sequence ID" value="XM_031126852.1"/>
</dbReference>
<reference evidence="2" key="1">
    <citation type="journal article" date="2019" name="Mol. Biol. Evol.">
        <title>Blast fungal genomes show frequent chromosomal changes, gene gains and losses, and effector gene turnover.</title>
        <authorList>
            <person name="Gomez Luciano L.B."/>
            <person name="Jason Tsai I."/>
            <person name="Chuma I."/>
            <person name="Tosa Y."/>
            <person name="Chen Y.H."/>
            <person name="Li J.Y."/>
            <person name="Li M.Y."/>
            <person name="Jade Lu M.Y."/>
            <person name="Nakayashiki H."/>
            <person name="Li W.H."/>
        </authorList>
    </citation>
    <scope>NUCLEOTIDE SEQUENCE</scope>
    <source>
        <strain evidence="2">NI907</strain>
    </source>
</reference>
<dbReference type="GeneID" id="41961761"/>
<keyword evidence="1" id="KW-1185">Reference proteome</keyword>
<proteinExistence type="predicted"/>
<name>A0A6P8B2J2_PYRGI</name>
<reference evidence="2" key="3">
    <citation type="submission" date="2025-08" db="UniProtKB">
        <authorList>
            <consortium name="RefSeq"/>
        </authorList>
    </citation>
    <scope>IDENTIFICATION</scope>
    <source>
        <strain evidence="2">NI907</strain>
    </source>
</reference>
<evidence type="ECO:0000313" key="1">
    <source>
        <dbReference type="Proteomes" id="UP000515153"/>
    </source>
</evidence>
<dbReference type="AlphaFoldDB" id="A0A6P8B2J2"/>
<protein>
    <submittedName>
        <fullName evidence="2">Uncharacterized protein</fullName>
    </submittedName>
</protein>
<accession>A0A6P8B2J2</accession>
<organism evidence="1 2">
    <name type="scientific">Pyricularia grisea</name>
    <name type="common">Crabgrass-specific blast fungus</name>
    <name type="synonym">Magnaporthe grisea</name>
    <dbReference type="NCBI Taxonomy" id="148305"/>
    <lineage>
        <taxon>Eukaryota</taxon>
        <taxon>Fungi</taxon>
        <taxon>Dikarya</taxon>
        <taxon>Ascomycota</taxon>
        <taxon>Pezizomycotina</taxon>
        <taxon>Sordariomycetes</taxon>
        <taxon>Sordariomycetidae</taxon>
        <taxon>Magnaporthales</taxon>
        <taxon>Pyriculariaceae</taxon>
        <taxon>Pyricularia</taxon>
    </lineage>
</organism>
<evidence type="ECO:0000313" key="2">
    <source>
        <dbReference type="RefSeq" id="XP_030981397.1"/>
    </source>
</evidence>
<dbReference type="Proteomes" id="UP000515153">
    <property type="component" value="Unplaced"/>
</dbReference>